<dbReference type="RefSeq" id="WP_075609716.1">
    <property type="nucleotide sequence ID" value="NZ_CP052766.1"/>
</dbReference>
<gene>
    <name evidence="7" type="ORF">CA267_016805</name>
</gene>
<dbReference type="CDD" id="cd04681">
    <property type="entry name" value="NUDIX_Hydrolase"/>
    <property type="match status" value="1"/>
</dbReference>
<evidence type="ECO:0000256" key="1">
    <source>
        <dbReference type="ARBA" id="ARBA00001946"/>
    </source>
</evidence>
<accession>A0A6M4MGP2</accession>
<dbReference type="SUPFAM" id="SSF55811">
    <property type="entry name" value="Nudix"/>
    <property type="match status" value="1"/>
</dbReference>
<dbReference type="InterPro" id="IPR020476">
    <property type="entry name" value="Nudix_hydrolase"/>
</dbReference>
<evidence type="ECO:0000256" key="5">
    <source>
        <dbReference type="RuleBase" id="RU003476"/>
    </source>
</evidence>
<dbReference type="EMBL" id="CP052766">
    <property type="protein sequence ID" value="QJR82289.1"/>
    <property type="molecule type" value="Genomic_DNA"/>
</dbReference>
<reference evidence="8" key="1">
    <citation type="submission" date="2014-12" db="EMBL/GenBank/DDBJ databases">
        <title>Complete genome sequence of a multi-drug resistant Klebsiella pneumoniae.</title>
        <authorList>
            <person name="Hua X."/>
            <person name="Chen Q."/>
            <person name="Li X."/>
            <person name="Feng Y."/>
            <person name="Ruan Z."/>
            <person name="Yu Y."/>
        </authorList>
    </citation>
    <scope>NUCLEOTIDE SEQUENCE [LARGE SCALE GENOMIC DNA]</scope>
    <source>
        <strain evidence="8">5.12</strain>
    </source>
</reference>
<organism evidence="7 8">
    <name type="scientific">Alteromonas pelagimontana</name>
    <dbReference type="NCBI Taxonomy" id="1858656"/>
    <lineage>
        <taxon>Bacteria</taxon>
        <taxon>Pseudomonadati</taxon>
        <taxon>Pseudomonadota</taxon>
        <taxon>Gammaproteobacteria</taxon>
        <taxon>Alteromonadales</taxon>
        <taxon>Alteromonadaceae</taxon>
        <taxon>Alteromonas/Salinimonas group</taxon>
        <taxon>Alteromonas</taxon>
    </lineage>
</organism>
<keyword evidence="8" id="KW-1185">Reference proteome</keyword>
<dbReference type="InterPro" id="IPR015797">
    <property type="entry name" value="NUDIX_hydrolase-like_dom_sf"/>
</dbReference>
<evidence type="ECO:0000256" key="3">
    <source>
        <dbReference type="ARBA" id="ARBA00022801"/>
    </source>
</evidence>
<name>A0A6M4MGP2_9ALTE</name>
<dbReference type="PROSITE" id="PS00893">
    <property type="entry name" value="NUDIX_BOX"/>
    <property type="match status" value="1"/>
</dbReference>
<dbReference type="PROSITE" id="PS51462">
    <property type="entry name" value="NUDIX"/>
    <property type="match status" value="1"/>
</dbReference>
<dbReference type="Gene3D" id="3.90.79.10">
    <property type="entry name" value="Nucleoside Triphosphate Pyrophosphohydrolase"/>
    <property type="match status" value="1"/>
</dbReference>
<dbReference type="InterPro" id="IPR050241">
    <property type="entry name" value="NAD-cap_RNA_hydrolase_NudC"/>
</dbReference>
<dbReference type="AlphaFoldDB" id="A0A6M4MGP2"/>
<comment type="similarity">
    <text evidence="5">Belongs to the Nudix hydrolase family.</text>
</comment>
<protein>
    <submittedName>
        <fullName evidence="7">NUDIX domain-containing protein</fullName>
    </submittedName>
</protein>
<dbReference type="Pfam" id="PF00293">
    <property type="entry name" value="NUDIX"/>
    <property type="match status" value="1"/>
</dbReference>
<dbReference type="KEGG" id="apel:CA267_016805"/>
<keyword evidence="2" id="KW-0479">Metal-binding</keyword>
<sequence length="166" mass="18872">MFNFCPQCRSANISTINGSEYRCPDCGFVYYHNTASAVAGIITCDNAMLVTQRARNPGKGMFDLPGGFVDHGESLEQALSREVEEELGLTLTDWQYFVSLPNTYRYTDVLYHTCDAVFSIELSSRPTLTPEASEILQVHWLERDKIDLTTIAFPSLREAIRRFCRR</sequence>
<evidence type="ECO:0000313" key="7">
    <source>
        <dbReference type="EMBL" id="QJR82289.1"/>
    </source>
</evidence>
<reference evidence="7 8" key="2">
    <citation type="submission" date="2020-04" db="EMBL/GenBank/DDBJ databases">
        <title>Complete genome sequence of Alteromonas pelagimontana 5.12T.</title>
        <authorList>
            <person name="Sinha R.K."/>
            <person name="Krishnan K.P."/>
            <person name="Kurian J.P."/>
        </authorList>
    </citation>
    <scope>NUCLEOTIDE SEQUENCE [LARGE SCALE GENOMIC DNA]</scope>
    <source>
        <strain evidence="7 8">5.12</strain>
    </source>
</reference>
<dbReference type="InterPro" id="IPR020084">
    <property type="entry name" value="NUDIX_hydrolase_CS"/>
</dbReference>
<keyword evidence="4" id="KW-0460">Magnesium</keyword>
<dbReference type="GO" id="GO:0019677">
    <property type="term" value="P:NAD+ catabolic process"/>
    <property type="evidence" value="ECO:0007669"/>
    <property type="project" value="TreeGrafter"/>
</dbReference>
<keyword evidence="3 5" id="KW-0378">Hydrolase</keyword>
<comment type="cofactor">
    <cofactor evidence="1">
        <name>Mg(2+)</name>
        <dbReference type="ChEBI" id="CHEBI:18420"/>
    </cofactor>
</comment>
<dbReference type="Proteomes" id="UP000219285">
    <property type="component" value="Chromosome"/>
</dbReference>
<dbReference type="PANTHER" id="PTHR42904">
    <property type="entry name" value="NUDIX HYDROLASE, NUDC SUBFAMILY"/>
    <property type="match status" value="1"/>
</dbReference>
<dbReference type="OrthoDB" id="542521at2"/>
<dbReference type="PANTHER" id="PTHR42904:SF12">
    <property type="entry name" value="ADP-RIBOSE PYROPHOSPHATASE-RELATED"/>
    <property type="match status" value="1"/>
</dbReference>
<dbReference type="PRINTS" id="PR00502">
    <property type="entry name" value="NUDIXFAMILY"/>
</dbReference>
<evidence type="ECO:0000256" key="2">
    <source>
        <dbReference type="ARBA" id="ARBA00022723"/>
    </source>
</evidence>
<dbReference type="GO" id="GO:0006742">
    <property type="term" value="P:NADP+ catabolic process"/>
    <property type="evidence" value="ECO:0007669"/>
    <property type="project" value="TreeGrafter"/>
</dbReference>
<feature type="domain" description="Nudix hydrolase" evidence="6">
    <location>
        <begin position="32"/>
        <end position="164"/>
    </location>
</feature>
<proteinExistence type="inferred from homology"/>
<dbReference type="GO" id="GO:0035529">
    <property type="term" value="F:NADH pyrophosphatase activity"/>
    <property type="evidence" value="ECO:0007669"/>
    <property type="project" value="TreeGrafter"/>
</dbReference>
<evidence type="ECO:0000259" key="6">
    <source>
        <dbReference type="PROSITE" id="PS51462"/>
    </source>
</evidence>
<evidence type="ECO:0000313" key="8">
    <source>
        <dbReference type="Proteomes" id="UP000219285"/>
    </source>
</evidence>
<evidence type="ECO:0000256" key="4">
    <source>
        <dbReference type="ARBA" id="ARBA00022842"/>
    </source>
</evidence>
<dbReference type="GO" id="GO:0005829">
    <property type="term" value="C:cytosol"/>
    <property type="evidence" value="ECO:0007669"/>
    <property type="project" value="TreeGrafter"/>
</dbReference>
<dbReference type="GO" id="GO:0046872">
    <property type="term" value="F:metal ion binding"/>
    <property type="evidence" value="ECO:0007669"/>
    <property type="project" value="UniProtKB-KW"/>
</dbReference>
<dbReference type="InterPro" id="IPR000086">
    <property type="entry name" value="NUDIX_hydrolase_dom"/>
</dbReference>